<proteinExistence type="predicted"/>
<evidence type="ECO:0008006" key="3">
    <source>
        <dbReference type="Google" id="ProtNLM"/>
    </source>
</evidence>
<dbReference type="EMBL" id="FOIR01000003">
    <property type="protein sequence ID" value="SEW35801.1"/>
    <property type="molecule type" value="Genomic_DNA"/>
</dbReference>
<keyword evidence="2" id="KW-1185">Reference proteome</keyword>
<reference evidence="2" key="1">
    <citation type="submission" date="2016-10" db="EMBL/GenBank/DDBJ databases">
        <authorList>
            <person name="Varghese N."/>
            <person name="Submissions S."/>
        </authorList>
    </citation>
    <scope>NUCLEOTIDE SEQUENCE [LARGE SCALE GENOMIC DNA]</scope>
    <source>
        <strain evidence="2">CGMCC 1.12402</strain>
    </source>
</reference>
<organism evidence="1 2">
    <name type="scientific">Roseivirga pacifica</name>
    <dbReference type="NCBI Taxonomy" id="1267423"/>
    <lineage>
        <taxon>Bacteria</taxon>
        <taxon>Pseudomonadati</taxon>
        <taxon>Bacteroidota</taxon>
        <taxon>Cytophagia</taxon>
        <taxon>Cytophagales</taxon>
        <taxon>Roseivirgaceae</taxon>
        <taxon>Roseivirga</taxon>
    </lineage>
</organism>
<dbReference type="STRING" id="1267423.SAMN05216290_3104"/>
<accession>A0A1I0R5F1</accession>
<evidence type="ECO:0000313" key="1">
    <source>
        <dbReference type="EMBL" id="SEW35801.1"/>
    </source>
</evidence>
<gene>
    <name evidence="1" type="ORF">SAMN05216290_3104</name>
</gene>
<evidence type="ECO:0000313" key="2">
    <source>
        <dbReference type="Proteomes" id="UP000199437"/>
    </source>
</evidence>
<dbReference type="AlphaFoldDB" id="A0A1I0R5F1"/>
<name>A0A1I0R5F1_9BACT</name>
<sequence length="361" mass="41517">MHKLLKFILFVLAFSCAREAEFENKYSLESVNSEDYVLLGIDQETPRFNNPSSFSSIETEILFYNKINHSLYFYPFKIQSEKILPSLKLNLSTEGENRVPEVNAINYHSRDSVFLFNSISKNLYLINSDGDLIDTFNVVSEGEIGFPIYPEVEVIGDLAFFPTVGYAKSDTKLKNKSLLIYNLKTKNSSYLLDMPADFQGYYADRGLFKEGAYVSHLNSYVICLSMGGDLLVYNLEEKSSKRIKVESNIYTDPETFNPDADLEKRREYAKENSWHDAIFYDPNTKLTVRSSTLGVNSLEDINSGLIEIFDDNLVKVGEFEGINFFKEVFSTEDGIYFADWSFDKENENIIAYRKLKFNKLN</sequence>
<dbReference type="GeneID" id="99987782"/>
<dbReference type="RefSeq" id="WP_090259550.1">
    <property type="nucleotide sequence ID" value="NZ_FOIR01000003.1"/>
</dbReference>
<protein>
    <recommendedName>
        <fullName evidence="3">DUF4221 domain-containing protein</fullName>
    </recommendedName>
</protein>
<dbReference type="Proteomes" id="UP000199437">
    <property type="component" value="Unassembled WGS sequence"/>
</dbReference>